<sequence length="235" mass="26114">MRADRRALSHPSRTQGRDDVAPIRRVRPRMTLATDPMGRSSGEFSDLRAAEKFVGGTEPDDLSARPKEPVQCAAITTHESCRIVIKRRCYLFTSLCDVNFHALLSPRTKRQNARALDRSERASVLRSTQKARRCNLFAGSALAIPQGVVSNCLLTMQVPKYCSILGAAIGVEFDLQSLITCGLGRDCAVFFENTLETHRRRAGDFGLHGLCSIRHRSTDRRDALPTTKRGAGFKR</sequence>
<dbReference type="KEGG" id="rmm:ROSMUCSMR3_02130"/>
<dbReference type="AlphaFoldDB" id="A0A1V0RP99"/>
<name>A0A1V0RP99_9RHOB</name>
<evidence type="ECO:0000313" key="3">
    <source>
        <dbReference type="Proteomes" id="UP000192273"/>
    </source>
</evidence>
<evidence type="ECO:0000256" key="1">
    <source>
        <dbReference type="SAM" id="MobiDB-lite"/>
    </source>
</evidence>
<reference evidence="2 3" key="1">
    <citation type="submission" date="2017-03" db="EMBL/GenBank/DDBJ databases">
        <title>Genome Sequence of Roseovarius mucosus strain SMR3 Isolated from a culture of the Diatom Skeletonema marinoi.</title>
        <authorList>
            <person name="Topel M."/>
            <person name="Pinder M."/>
            <person name="Johansson O.N."/>
            <person name="Kourtchenko O."/>
            <person name="Godhe A."/>
            <person name="Clarke A.K."/>
        </authorList>
    </citation>
    <scope>NUCLEOTIDE SEQUENCE [LARGE SCALE GENOMIC DNA]</scope>
    <source>
        <strain evidence="2 3">SMR3</strain>
    </source>
</reference>
<gene>
    <name evidence="2" type="ORF">ROSMUCSMR3_02130</name>
</gene>
<feature type="region of interest" description="Disordered" evidence="1">
    <location>
        <begin position="1"/>
        <end position="43"/>
    </location>
</feature>
<proteinExistence type="predicted"/>
<organism evidence="2 3">
    <name type="scientific">Roseovarius mucosus</name>
    <dbReference type="NCBI Taxonomy" id="215743"/>
    <lineage>
        <taxon>Bacteria</taxon>
        <taxon>Pseudomonadati</taxon>
        <taxon>Pseudomonadota</taxon>
        <taxon>Alphaproteobacteria</taxon>
        <taxon>Rhodobacterales</taxon>
        <taxon>Roseobacteraceae</taxon>
        <taxon>Roseovarius</taxon>
    </lineage>
</organism>
<dbReference type="Proteomes" id="UP000192273">
    <property type="component" value="Chromosome"/>
</dbReference>
<dbReference type="EMBL" id="CP020474">
    <property type="protein sequence ID" value="ARE83603.1"/>
    <property type="molecule type" value="Genomic_DNA"/>
</dbReference>
<evidence type="ECO:0000313" key="2">
    <source>
        <dbReference type="EMBL" id="ARE83603.1"/>
    </source>
</evidence>
<keyword evidence="3" id="KW-1185">Reference proteome</keyword>
<protein>
    <submittedName>
        <fullName evidence="2">Uncharacterized protein</fullName>
    </submittedName>
</protein>
<accession>A0A1V0RP99</accession>